<organism evidence="3 4">
    <name type="scientific">Hibiscus trionum</name>
    <name type="common">Flower of an hour</name>
    <dbReference type="NCBI Taxonomy" id="183268"/>
    <lineage>
        <taxon>Eukaryota</taxon>
        <taxon>Viridiplantae</taxon>
        <taxon>Streptophyta</taxon>
        <taxon>Embryophyta</taxon>
        <taxon>Tracheophyta</taxon>
        <taxon>Spermatophyta</taxon>
        <taxon>Magnoliopsida</taxon>
        <taxon>eudicotyledons</taxon>
        <taxon>Gunneridae</taxon>
        <taxon>Pentapetalae</taxon>
        <taxon>rosids</taxon>
        <taxon>malvids</taxon>
        <taxon>Malvales</taxon>
        <taxon>Malvaceae</taxon>
        <taxon>Malvoideae</taxon>
        <taxon>Hibiscus</taxon>
    </lineage>
</organism>
<protein>
    <recommendedName>
        <fullName evidence="2">C2H2-type domain-containing protein</fullName>
    </recommendedName>
</protein>
<comment type="caution">
    <text evidence="3">The sequence shown here is derived from an EMBL/GenBank/DDBJ whole genome shotgun (WGS) entry which is preliminary data.</text>
</comment>
<evidence type="ECO:0000256" key="1">
    <source>
        <dbReference type="SAM" id="MobiDB-lite"/>
    </source>
</evidence>
<gene>
    <name evidence="3" type="ORF">HRI_000852600</name>
</gene>
<feature type="compositionally biased region" description="Polar residues" evidence="1">
    <location>
        <begin position="741"/>
        <end position="761"/>
    </location>
</feature>
<feature type="compositionally biased region" description="Low complexity" evidence="1">
    <location>
        <begin position="642"/>
        <end position="651"/>
    </location>
</feature>
<feature type="domain" description="C2H2-type" evidence="2">
    <location>
        <begin position="22"/>
        <end position="42"/>
    </location>
</feature>
<feature type="region of interest" description="Disordered" evidence="1">
    <location>
        <begin position="147"/>
        <end position="168"/>
    </location>
</feature>
<dbReference type="Proteomes" id="UP001165190">
    <property type="component" value="Unassembled WGS sequence"/>
</dbReference>
<feature type="compositionally biased region" description="Basic and acidic residues" evidence="1">
    <location>
        <begin position="618"/>
        <end position="630"/>
    </location>
</feature>
<accession>A0A9W7H706</accession>
<feature type="region of interest" description="Disordered" evidence="1">
    <location>
        <begin position="597"/>
        <end position="675"/>
    </location>
</feature>
<feature type="region of interest" description="Disordered" evidence="1">
    <location>
        <begin position="261"/>
        <end position="282"/>
    </location>
</feature>
<dbReference type="PANTHER" id="PTHR35746:SF1">
    <property type="entry name" value="PENTATRICOPEPTIDE REPEAT (PPR) SUPERFAMILY PROTEIN"/>
    <property type="match status" value="1"/>
</dbReference>
<evidence type="ECO:0000313" key="3">
    <source>
        <dbReference type="EMBL" id="GMI71833.1"/>
    </source>
</evidence>
<dbReference type="OrthoDB" id="1939753at2759"/>
<dbReference type="AlphaFoldDB" id="A0A9W7H706"/>
<dbReference type="InterPro" id="IPR013087">
    <property type="entry name" value="Znf_C2H2_type"/>
</dbReference>
<dbReference type="PANTHER" id="PTHR35746">
    <property type="entry name" value="PENTATRICOPEPTIDE REPEAT (PPR) SUPERFAMILY PROTEIN"/>
    <property type="match status" value="1"/>
</dbReference>
<name>A0A9W7H706_HIBTR</name>
<reference evidence="3" key="1">
    <citation type="submission" date="2023-05" db="EMBL/GenBank/DDBJ databases">
        <title>Genome and transcriptome analyses reveal genes involved in the formation of fine ridges on petal epidermal cells in Hibiscus trionum.</title>
        <authorList>
            <person name="Koshimizu S."/>
            <person name="Masuda S."/>
            <person name="Ishii T."/>
            <person name="Shirasu K."/>
            <person name="Hoshino A."/>
            <person name="Arita M."/>
        </authorList>
    </citation>
    <scope>NUCLEOTIDE SEQUENCE</scope>
    <source>
        <strain evidence="3">Hamamatsu line</strain>
    </source>
</reference>
<evidence type="ECO:0000313" key="4">
    <source>
        <dbReference type="Proteomes" id="UP001165190"/>
    </source>
</evidence>
<proteinExistence type="predicted"/>
<feature type="compositionally biased region" description="Basic and acidic residues" evidence="1">
    <location>
        <begin position="158"/>
        <end position="168"/>
    </location>
</feature>
<feature type="region of interest" description="Disordered" evidence="1">
    <location>
        <begin position="741"/>
        <end position="793"/>
    </location>
</feature>
<evidence type="ECO:0000259" key="2">
    <source>
        <dbReference type="PROSITE" id="PS00028"/>
    </source>
</evidence>
<feature type="compositionally biased region" description="Polar residues" evidence="1">
    <location>
        <begin position="652"/>
        <end position="661"/>
    </location>
</feature>
<sequence>MDIESLQKNHSSGHESHGVHLCQKCGWPFPNPHPSAKHRRSHRKICGAIEGYKLFNSAASDEEPLSEESHKTPFGRLPKVMESCDLVKNIGGVGAISNRSEDEIFSDAAMEFQDGGFGLGRQHSFADKDLTPTVSFKDCEDTCDVIPIETEPPMDVPEESRKLGGGDKVAEWSVRQDVSEESRKVVGSDKVVECSVRQETDTEENDLDSLKKNLSGTLILPGKHAGETSETLSMSEKRLDGASGMVLNEVMFQLEEEVSDRSASKTSINENAEQEVDGNGNPGINLEENLMNVVESNSELASVTSERTDDITSNTRLAGKVVEDKENGDELALNTLIDDLSPKAESAKDIGASLCTSQILSDAAQITVSDTSFNSNEVYDKTDKEDEVRDCVSHEKSVTFPSNQLNEDNKADTSCTRFAEDGSNQVVVKEGLVEGKADVIQLDKGSDALGSFVDADTTANKKGPEVFSLEENQPVYVSDGLYKTSSSGHMINVLPSANPTVSHADVEARKLNNVVGSDDMDIPESAKTGVIDLAEDDKTRRLDDENYVKSTLTYDSSLYQANPAPNLLEVENSTSESVIPHHQSPVVTKEGNNEYTRALPETKGPHSNGVSNSPGDIMDSKISRDNKEQGECVGEVMASAVESSGGNESNETSPNQLNNGSIHAPLDPEPTTQNSGAVDAIHTRESKADISGTRTVSLQGEADNCSIIPQLGATIGDVSKSSSQTDSLDGQWGSVSVLSTRSDNLPATDTENLPSTGSHQSSEPEKANIKKPSVASGEKQLDKSDEFEPPSFMTLVEPGGSDQTTAMPPQAGWFPSLTHTANESHGRKKNEEIIAKVTNWNAKQHTPLKSLLGEAITETNPNSKEPPREGKVAMVTKVSSILGPESPDAEPTNVETVKEWNSPPRYQADIKRQKKKVKSKPLWAQFVCCSYVN</sequence>
<dbReference type="PROSITE" id="PS00028">
    <property type="entry name" value="ZINC_FINGER_C2H2_1"/>
    <property type="match status" value="1"/>
</dbReference>
<keyword evidence="4" id="KW-1185">Reference proteome</keyword>
<dbReference type="EMBL" id="BSYR01000010">
    <property type="protein sequence ID" value="GMI71833.1"/>
    <property type="molecule type" value="Genomic_DNA"/>
</dbReference>